<dbReference type="Pfam" id="PF00059">
    <property type="entry name" value="Lectin_C"/>
    <property type="match status" value="2"/>
</dbReference>
<evidence type="ECO:0000259" key="1">
    <source>
        <dbReference type="PROSITE" id="PS50022"/>
    </source>
</evidence>
<dbReference type="SUPFAM" id="SSF56436">
    <property type="entry name" value="C-type lectin-like"/>
    <property type="match status" value="2"/>
</dbReference>
<dbReference type="InterPro" id="IPR001304">
    <property type="entry name" value="C-type_lectin-like"/>
</dbReference>
<proteinExistence type="predicted"/>
<dbReference type="EMBL" id="LGRX02006619">
    <property type="protein sequence ID" value="KAK3276302.1"/>
    <property type="molecule type" value="Genomic_DNA"/>
</dbReference>
<name>A0AAE0L8Z3_9CHLO</name>
<dbReference type="PROSITE" id="PS50041">
    <property type="entry name" value="C_TYPE_LECTIN_2"/>
    <property type="match status" value="2"/>
</dbReference>
<dbReference type="SUPFAM" id="SSF49785">
    <property type="entry name" value="Galactose-binding domain-like"/>
    <property type="match status" value="1"/>
</dbReference>
<dbReference type="InterPro" id="IPR008979">
    <property type="entry name" value="Galactose-bd-like_sf"/>
</dbReference>
<dbReference type="Gene3D" id="2.60.120.260">
    <property type="entry name" value="Galactose-binding domain-like"/>
    <property type="match status" value="1"/>
</dbReference>
<dbReference type="InterPro" id="IPR000421">
    <property type="entry name" value="FA58C"/>
</dbReference>
<keyword evidence="4" id="KW-1185">Reference proteome</keyword>
<organism evidence="3 4">
    <name type="scientific">Cymbomonas tetramitiformis</name>
    <dbReference type="NCBI Taxonomy" id="36881"/>
    <lineage>
        <taxon>Eukaryota</taxon>
        <taxon>Viridiplantae</taxon>
        <taxon>Chlorophyta</taxon>
        <taxon>Pyramimonadophyceae</taxon>
        <taxon>Pyramimonadales</taxon>
        <taxon>Pyramimonadaceae</taxon>
        <taxon>Cymbomonas</taxon>
    </lineage>
</organism>
<dbReference type="CDD" id="cd00037">
    <property type="entry name" value="CLECT"/>
    <property type="match status" value="2"/>
</dbReference>
<evidence type="ECO:0000313" key="4">
    <source>
        <dbReference type="Proteomes" id="UP001190700"/>
    </source>
</evidence>
<dbReference type="SMART" id="SM00231">
    <property type="entry name" value="FA58C"/>
    <property type="match status" value="1"/>
</dbReference>
<dbReference type="AlphaFoldDB" id="A0AAE0L8Z3"/>
<dbReference type="Gene3D" id="3.10.100.10">
    <property type="entry name" value="Mannose-Binding Protein A, subunit A"/>
    <property type="match status" value="2"/>
</dbReference>
<dbReference type="SMART" id="SM00034">
    <property type="entry name" value="CLECT"/>
    <property type="match status" value="2"/>
</dbReference>
<feature type="domain" description="C-type lectin" evidence="2">
    <location>
        <begin position="48"/>
        <end position="180"/>
    </location>
</feature>
<gene>
    <name evidence="3" type="ORF">CYMTET_15613</name>
</gene>
<evidence type="ECO:0000313" key="3">
    <source>
        <dbReference type="EMBL" id="KAK3276302.1"/>
    </source>
</evidence>
<evidence type="ECO:0000259" key="2">
    <source>
        <dbReference type="PROSITE" id="PS50041"/>
    </source>
</evidence>
<feature type="domain" description="C-type lectin" evidence="2">
    <location>
        <begin position="373"/>
        <end position="515"/>
    </location>
</feature>
<dbReference type="InterPro" id="IPR050111">
    <property type="entry name" value="C-type_lectin/snaclec_domain"/>
</dbReference>
<protein>
    <submittedName>
        <fullName evidence="3">Uncharacterized protein</fullName>
    </submittedName>
</protein>
<dbReference type="PROSITE" id="PS50022">
    <property type="entry name" value="FA58C_3"/>
    <property type="match status" value="1"/>
</dbReference>
<dbReference type="InterPro" id="IPR016187">
    <property type="entry name" value="CTDL_fold"/>
</dbReference>
<dbReference type="Pfam" id="PF00754">
    <property type="entry name" value="F5_F8_type_C"/>
    <property type="match status" value="1"/>
</dbReference>
<comment type="caution">
    <text evidence="3">The sequence shown here is derived from an EMBL/GenBank/DDBJ whole genome shotgun (WGS) entry which is preliminary data.</text>
</comment>
<dbReference type="Proteomes" id="UP001190700">
    <property type="component" value="Unassembled WGS sequence"/>
</dbReference>
<reference evidence="3 4" key="1">
    <citation type="journal article" date="2015" name="Genome Biol. Evol.">
        <title>Comparative Genomics of a Bacterivorous Green Alga Reveals Evolutionary Causalities and Consequences of Phago-Mixotrophic Mode of Nutrition.</title>
        <authorList>
            <person name="Burns J.A."/>
            <person name="Paasch A."/>
            <person name="Narechania A."/>
            <person name="Kim E."/>
        </authorList>
    </citation>
    <scope>NUCLEOTIDE SEQUENCE [LARGE SCALE GENOMIC DNA]</scope>
    <source>
        <strain evidence="3 4">PLY_AMNH</strain>
    </source>
</reference>
<dbReference type="PANTHER" id="PTHR22803">
    <property type="entry name" value="MANNOSE, PHOSPHOLIPASE, LECTIN RECEPTOR RELATED"/>
    <property type="match status" value="1"/>
</dbReference>
<dbReference type="InterPro" id="IPR016186">
    <property type="entry name" value="C-type_lectin-like/link_sf"/>
</dbReference>
<feature type="domain" description="F5/8 type C" evidence="1">
    <location>
        <begin position="201"/>
        <end position="357"/>
    </location>
</feature>
<accession>A0AAE0L8Z3</accession>
<sequence length="536" mass="58986">MMSSNGGSALWATNTASNGGDACTGTQSPTSSGLGDGTVACLPGWSAFRNKCYRYFTSAANYDTASSNCAGYNAAGTLVTIPDAATHNFVFQLGFGTSEFFIGLRDYSSSSWDGNYLTYAWADGTPYSFMMWKYGEPNSEPNSAGERCVAMRNSPDHPNVGFPGSWDDISCSWEKAYICQYPAGTTVSPTSSAPTAADCPVNMLRPLGLADNHMFQAAGFSASSTWVEHLACKPYFARINWQHSGWCNSLSLDGGYLQVDLNYLTGWTAATRVAAIATQSRYDTSQYVTQYTVQSSDDGSSFSDVTDSSSSTTFTGNSGYDSIVTNKFSNPVQARYFRITPTAAYAWSSLRMELFECSGEAVMCQPGWEYLSSNGLCYKINQERQTWATAQTRCRGNQGGDLATISSEEVAKHLRLMSNHDDSYYGTLWIGAYVDDALITDGDRYKWRWSDGAPWGEYVNWREELHGPAGNIIEPNNPASEQCGAIMWKWDHNKAQQEFTWVDQSCDETNYYACQYKGEPALSSFLERALQLLKPV</sequence>